<dbReference type="KEGG" id="eba:c1A81"/>
<keyword evidence="3" id="KW-0597">Phosphoprotein</keyword>
<dbReference type="InterPro" id="IPR003661">
    <property type="entry name" value="HisK_dim/P_dom"/>
</dbReference>
<dbReference type="GO" id="GO:0000155">
    <property type="term" value="F:phosphorelay sensor kinase activity"/>
    <property type="evidence" value="ECO:0007669"/>
    <property type="project" value="InterPro"/>
</dbReference>
<keyword evidence="5" id="KW-0547">Nucleotide-binding</keyword>
<protein>
    <recommendedName>
        <fullName evidence="2">histidine kinase</fullName>
        <ecNumber evidence="2">2.7.13.3</ecNumber>
    </recommendedName>
</protein>
<name>Q5P5H4_AROAE</name>
<dbReference type="InterPro" id="IPR035965">
    <property type="entry name" value="PAS-like_dom_sf"/>
</dbReference>
<dbReference type="SMART" id="SM00091">
    <property type="entry name" value="PAS"/>
    <property type="match status" value="2"/>
</dbReference>
<dbReference type="PRINTS" id="PR00344">
    <property type="entry name" value="BCTRLSENSOR"/>
</dbReference>
<keyword evidence="7" id="KW-0067">ATP-binding</keyword>
<dbReference type="HOGENOM" id="CLU_500274_0_0_4"/>
<dbReference type="SMART" id="SM00388">
    <property type="entry name" value="HisKA"/>
    <property type="match status" value="1"/>
</dbReference>
<dbReference type="PANTHER" id="PTHR43065:SF10">
    <property type="entry name" value="PEROXIDE STRESS-ACTIVATED HISTIDINE KINASE MAK3"/>
    <property type="match status" value="1"/>
</dbReference>
<keyword evidence="6" id="KW-0418">Kinase</keyword>
<evidence type="ECO:0000256" key="1">
    <source>
        <dbReference type="ARBA" id="ARBA00000085"/>
    </source>
</evidence>
<dbReference type="NCBIfam" id="TIGR00229">
    <property type="entry name" value="sensory_box"/>
    <property type="match status" value="2"/>
</dbReference>
<dbReference type="Pfam" id="PF02518">
    <property type="entry name" value="HATPase_c"/>
    <property type="match status" value="1"/>
</dbReference>
<feature type="domain" description="Histidine kinase" evidence="10">
    <location>
        <begin position="333"/>
        <end position="549"/>
    </location>
</feature>
<dbReference type="InterPro" id="IPR036890">
    <property type="entry name" value="HATPase_C_sf"/>
</dbReference>
<dbReference type="InterPro" id="IPR000014">
    <property type="entry name" value="PAS"/>
</dbReference>
<dbReference type="Proteomes" id="UP000006552">
    <property type="component" value="Chromosome"/>
</dbReference>
<dbReference type="PROSITE" id="PS50113">
    <property type="entry name" value="PAC"/>
    <property type="match status" value="1"/>
</dbReference>
<evidence type="ECO:0000259" key="11">
    <source>
        <dbReference type="PROSITE" id="PS50112"/>
    </source>
</evidence>
<evidence type="ECO:0000259" key="10">
    <source>
        <dbReference type="PROSITE" id="PS50109"/>
    </source>
</evidence>
<feature type="domain" description="PAC" evidence="12">
    <location>
        <begin position="95"/>
        <end position="145"/>
    </location>
</feature>
<dbReference type="InterPro" id="IPR005467">
    <property type="entry name" value="His_kinase_dom"/>
</dbReference>
<dbReference type="Pfam" id="PF13426">
    <property type="entry name" value="PAS_9"/>
    <property type="match status" value="1"/>
</dbReference>
<dbReference type="SUPFAM" id="SSF47384">
    <property type="entry name" value="Homodimeric domain of signal transducing histidine kinase"/>
    <property type="match status" value="1"/>
</dbReference>
<evidence type="ECO:0000256" key="3">
    <source>
        <dbReference type="ARBA" id="ARBA00022553"/>
    </source>
</evidence>
<evidence type="ECO:0000256" key="5">
    <source>
        <dbReference type="ARBA" id="ARBA00022741"/>
    </source>
</evidence>
<feature type="coiled-coil region" evidence="9">
    <location>
        <begin position="136"/>
        <end position="188"/>
    </location>
</feature>
<dbReference type="Gene3D" id="1.10.287.130">
    <property type="match status" value="1"/>
</dbReference>
<dbReference type="PROSITE" id="PS50109">
    <property type="entry name" value="HIS_KIN"/>
    <property type="match status" value="1"/>
</dbReference>
<dbReference type="Pfam" id="PF13188">
    <property type="entry name" value="PAS_8"/>
    <property type="match status" value="1"/>
</dbReference>
<dbReference type="CDD" id="cd00082">
    <property type="entry name" value="HisKA"/>
    <property type="match status" value="1"/>
</dbReference>
<dbReference type="InterPro" id="IPR004358">
    <property type="entry name" value="Sig_transdc_His_kin-like_C"/>
</dbReference>
<dbReference type="GO" id="GO:0005524">
    <property type="term" value="F:ATP binding"/>
    <property type="evidence" value="ECO:0007669"/>
    <property type="project" value="UniProtKB-KW"/>
</dbReference>
<evidence type="ECO:0000256" key="8">
    <source>
        <dbReference type="ARBA" id="ARBA00023012"/>
    </source>
</evidence>
<dbReference type="PANTHER" id="PTHR43065">
    <property type="entry name" value="SENSOR HISTIDINE KINASE"/>
    <property type="match status" value="1"/>
</dbReference>
<evidence type="ECO:0000313" key="14">
    <source>
        <dbReference type="Proteomes" id="UP000006552"/>
    </source>
</evidence>
<dbReference type="InterPro" id="IPR036097">
    <property type="entry name" value="HisK_dim/P_sf"/>
</dbReference>
<keyword evidence="14" id="KW-1185">Reference proteome</keyword>
<evidence type="ECO:0000256" key="2">
    <source>
        <dbReference type="ARBA" id="ARBA00012438"/>
    </source>
</evidence>
<evidence type="ECO:0000259" key="12">
    <source>
        <dbReference type="PROSITE" id="PS50113"/>
    </source>
</evidence>
<organism evidence="13 14">
    <name type="scientific">Aromatoleum aromaticum (strain DSM 19018 / LMG 30748 / EbN1)</name>
    <name type="common">Azoarcus sp. (strain EbN1)</name>
    <dbReference type="NCBI Taxonomy" id="76114"/>
    <lineage>
        <taxon>Bacteria</taxon>
        <taxon>Pseudomonadati</taxon>
        <taxon>Pseudomonadota</taxon>
        <taxon>Betaproteobacteria</taxon>
        <taxon>Rhodocyclales</taxon>
        <taxon>Rhodocyclaceae</taxon>
        <taxon>Aromatoleum</taxon>
    </lineage>
</organism>
<sequence length="568" mass="63785">MARPQESSPTGRNTTTKISTREDLVPYDLIFDNAIVGICFMRGRHFVKVNPKMEEMFGYGPGELNGKSVRTLYASGDDFDAIGRLYPTISRNEGYVHEKPMVRKNGEIFWCQISGRVVNPDRFASSVWVVQDISARKLAEDQLRRSKERLAQTVERRTVNLQRTNRALKDEVRRRKDTEREMIESREKYRALFRNIPMGILATDESGKVIEINPAIKRMFGIGRSVDFERVARDPDRVIIDKSKRLSLYDLIQFHSPTDGRRIKSGHVQWRKENGSLSEYEVTGIRLPISGLGAALVFEDVTDQCVARQREQEQQHQLAHATRLSVMGQFASALAHELGQPLNACQSYLAGLRHRLAPELSVRPDLREAVDWMDLHLTQSGDIVRNVRSFVTRHRPDNGEIELPTLISKTLELLHFHLCSARVLVNVQVAGDLPPVCGNRVEIQQVLINLVINAIEAMSEAPSARREIEIGLSVENRSQIAVRVSDSGVGVPSEYSQKIFEPYYTTKPSGLGLGLMMCRTILESHGGMLTLSSGSRGGATFKFVLPVSTSAKDEEEEYEPASSDSVPG</sequence>
<accession>Q5P5H4</accession>
<feature type="domain" description="PAS" evidence="11">
    <location>
        <begin position="185"/>
        <end position="222"/>
    </location>
</feature>
<keyword evidence="8" id="KW-0902">Two-component regulatory system</keyword>
<dbReference type="STRING" id="76114.c1A81"/>
<dbReference type="InterPro" id="IPR000700">
    <property type="entry name" value="PAS-assoc_C"/>
</dbReference>
<comment type="catalytic activity">
    <reaction evidence="1">
        <text>ATP + protein L-histidine = ADP + protein N-phospho-L-histidine.</text>
        <dbReference type="EC" id="2.7.13.3"/>
    </reaction>
</comment>
<dbReference type="Gene3D" id="3.30.450.20">
    <property type="entry name" value="PAS domain"/>
    <property type="match status" value="2"/>
</dbReference>
<dbReference type="InterPro" id="IPR003594">
    <property type="entry name" value="HATPase_dom"/>
</dbReference>
<dbReference type="SMART" id="SM00387">
    <property type="entry name" value="HATPase_c"/>
    <property type="match status" value="1"/>
</dbReference>
<keyword evidence="9" id="KW-0175">Coiled coil</keyword>
<keyword evidence="4" id="KW-0808">Transferase</keyword>
<dbReference type="CDD" id="cd00130">
    <property type="entry name" value="PAS"/>
    <property type="match status" value="2"/>
</dbReference>
<reference evidence="13 14" key="1">
    <citation type="journal article" date="2005" name="Arch. Microbiol.">
        <title>The genome sequence of an anaerobic aromatic-degrading denitrifying bacterium, strain EbN1.</title>
        <authorList>
            <person name="Rabus R."/>
            <person name="Kube M."/>
            <person name="Heider J."/>
            <person name="Beck A."/>
            <person name="Heitmann K."/>
            <person name="Widdel F."/>
            <person name="Reinhardt R."/>
        </authorList>
    </citation>
    <scope>NUCLEOTIDE SEQUENCE [LARGE SCALE GENOMIC DNA]</scope>
    <source>
        <strain evidence="13 14">EbN1</strain>
    </source>
</reference>
<dbReference type="AlphaFoldDB" id="Q5P5H4"/>
<dbReference type="SUPFAM" id="SSF55874">
    <property type="entry name" value="ATPase domain of HSP90 chaperone/DNA topoisomerase II/histidine kinase"/>
    <property type="match status" value="1"/>
</dbReference>
<dbReference type="SUPFAM" id="SSF55785">
    <property type="entry name" value="PYP-like sensor domain (PAS domain)"/>
    <property type="match status" value="2"/>
</dbReference>
<evidence type="ECO:0000313" key="13">
    <source>
        <dbReference type="EMBL" id="CAI07438.1"/>
    </source>
</evidence>
<evidence type="ECO:0000256" key="9">
    <source>
        <dbReference type="SAM" id="Coils"/>
    </source>
</evidence>
<dbReference type="EC" id="2.7.13.3" evidence="2"/>
<evidence type="ECO:0000256" key="4">
    <source>
        <dbReference type="ARBA" id="ARBA00022679"/>
    </source>
</evidence>
<gene>
    <name evidence="13" type="primary">tcs2</name>
    <name evidence="13" type="ORF">c1A81</name>
</gene>
<evidence type="ECO:0000256" key="7">
    <source>
        <dbReference type="ARBA" id="ARBA00022840"/>
    </source>
</evidence>
<dbReference type="EMBL" id="CR555306">
    <property type="protein sequence ID" value="CAI07438.1"/>
    <property type="molecule type" value="Genomic_DNA"/>
</dbReference>
<evidence type="ECO:0000256" key="6">
    <source>
        <dbReference type="ARBA" id="ARBA00022777"/>
    </source>
</evidence>
<dbReference type="Gene3D" id="3.30.565.10">
    <property type="entry name" value="Histidine kinase-like ATPase, C-terminal domain"/>
    <property type="match status" value="1"/>
</dbReference>
<dbReference type="PROSITE" id="PS50112">
    <property type="entry name" value="PAS"/>
    <property type="match status" value="1"/>
</dbReference>
<dbReference type="eggNOG" id="COG4191">
    <property type="taxonomic scope" value="Bacteria"/>
</dbReference>
<proteinExistence type="predicted"/>